<organism evidence="3 4">
    <name type="scientific">Paenibacillus bovis</name>
    <dbReference type="NCBI Taxonomy" id="1616788"/>
    <lineage>
        <taxon>Bacteria</taxon>
        <taxon>Bacillati</taxon>
        <taxon>Bacillota</taxon>
        <taxon>Bacilli</taxon>
        <taxon>Bacillales</taxon>
        <taxon>Paenibacillaceae</taxon>
        <taxon>Paenibacillus</taxon>
    </lineage>
</organism>
<dbReference type="EMBL" id="CP013023">
    <property type="protein sequence ID" value="ANF97319.1"/>
    <property type="molecule type" value="Genomic_DNA"/>
</dbReference>
<reference evidence="3 4" key="2">
    <citation type="journal article" date="2016" name="Int. J. Syst. Evol. Microbiol.">
        <title>Paenibacillus bovis sp. nov., isolated from raw yak (Bos grunniens) milk.</title>
        <authorList>
            <person name="Gao C."/>
            <person name="Han J."/>
            <person name="Liu Z."/>
            <person name="Xu X."/>
            <person name="Hang F."/>
            <person name="Wu Z."/>
        </authorList>
    </citation>
    <scope>NUCLEOTIDE SEQUENCE [LARGE SCALE GENOMIC DNA]</scope>
    <source>
        <strain evidence="3 4">BD3526</strain>
    </source>
</reference>
<dbReference type="InterPro" id="IPR025436">
    <property type="entry name" value="DUF4179"/>
</dbReference>
<gene>
    <name evidence="3" type="ORF">AR543_15800</name>
</gene>
<feature type="domain" description="DUF4179" evidence="2">
    <location>
        <begin position="54"/>
        <end position="160"/>
    </location>
</feature>
<evidence type="ECO:0000256" key="1">
    <source>
        <dbReference type="SAM" id="Phobius"/>
    </source>
</evidence>
<evidence type="ECO:0000313" key="4">
    <source>
        <dbReference type="Proteomes" id="UP000078148"/>
    </source>
</evidence>
<reference evidence="4" key="1">
    <citation type="submission" date="2015-10" db="EMBL/GenBank/DDBJ databases">
        <title>Genome of Paenibacillus bovis sp. nov.</title>
        <authorList>
            <person name="Wu Z."/>
            <person name="Gao C."/>
            <person name="Liu Z."/>
            <person name="Zheng H."/>
        </authorList>
    </citation>
    <scope>NUCLEOTIDE SEQUENCE [LARGE SCALE GENOMIC DNA]</scope>
    <source>
        <strain evidence="4">BD3526</strain>
    </source>
</reference>
<dbReference type="Gene3D" id="2.60.40.1630">
    <property type="entry name" value="bacillus anthracis domain"/>
    <property type="match status" value="1"/>
</dbReference>
<sequence>MMKHDVEQMLKQDAEQMRTEQPPAGDFEQIRAIRAGMQQPARRTNTFGRTSKSRWSRVWVSAVATVTVIAILAGINQWNPLFRTAALSEAEQQANDNWGDLEPFRKLSIHMNIYDSLNSAIKNNYIQRTNTSVTQNGLTFTLHALTADRQKIIYFFTIESQENLTVMAPSISRFISPDDRHVISEGSGMWGGAFPENPRLYKGMGMIQLEEGQAFPYKMIGRFQLRTTKVDFLNHPKSELKKSDINILPIFKIPFDLAPQFSLQEPKIYYPKDLVYKWSKGTLKVTKVELSPLSIKIKIVLDPTAAQSDPYPVFPNLYLLAQKGGKLTPLNNRSGGNSGGTADDGSFEVEYEFGSDLLSQPDTLQIALADGQKHTLKLH</sequence>
<evidence type="ECO:0000259" key="2">
    <source>
        <dbReference type="Pfam" id="PF13786"/>
    </source>
</evidence>
<dbReference type="Proteomes" id="UP000078148">
    <property type="component" value="Chromosome"/>
</dbReference>
<dbReference type="AlphaFoldDB" id="A0A172ZIG2"/>
<accession>A0A172ZIG2</accession>
<dbReference type="RefSeq" id="WP_060535432.1">
    <property type="nucleotide sequence ID" value="NZ_CP013023.1"/>
</dbReference>
<protein>
    <recommendedName>
        <fullName evidence="2">DUF4179 domain-containing protein</fullName>
    </recommendedName>
</protein>
<keyword evidence="1" id="KW-0472">Membrane</keyword>
<dbReference type="STRING" id="1616788.AR543_15800"/>
<feature type="transmembrane region" description="Helical" evidence="1">
    <location>
        <begin position="58"/>
        <end position="78"/>
    </location>
</feature>
<keyword evidence="4" id="KW-1185">Reference proteome</keyword>
<keyword evidence="1" id="KW-0812">Transmembrane</keyword>
<evidence type="ECO:0000313" key="3">
    <source>
        <dbReference type="EMBL" id="ANF97319.1"/>
    </source>
</evidence>
<name>A0A172ZIG2_9BACL</name>
<dbReference type="OrthoDB" id="2578053at2"/>
<dbReference type="KEGG" id="pbv:AR543_15800"/>
<keyword evidence="1" id="KW-1133">Transmembrane helix</keyword>
<proteinExistence type="predicted"/>
<dbReference type="Pfam" id="PF13786">
    <property type="entry name" value="DUF4179"/>
    <property type="match status" value="1"/>
</dbReference>